<dbReference type="PANTHER" id="PTHR11358">
    <property type="entry name" value="ARGINASE/AGMATINASE"/>
    <property type="match status" value="1"/>
</dbReference>
<keyword evidence="4" id="KW-0464">Manganese</keyword>
<dbReference type="PROSITE" id="PS51409">
    <property type="entry name" value="ARGINASE_2"/>
    <property type="match status" value="1"/>
</dbReference>
<dbReference type="EMBL" id="JAAIKR010000004">
    <property type="protein sequence ID" value="MBR9727537.1"/>
    <property type="molecule type" value="Genomic_DNA"/>
</dbReference>
<dbReference type="InterPro" id="IPR023696">
    <property type="entry name" value="Ureohydrolase_dom_sf"/>
</dbReference>
<evidence type="ECO:0000313" key="6">
    <source>
        <dbReference type="EMBL" id="MBR9727537.1"/>
    </source>
</evidence>
<keyword evidence="7" id="KW-1185">Reference proteome</keyword>
<dbReference type="Proteomes" id="UP000811844">
    <property type="component" value="Unassembled WGS sequence"/>
</dbReference>
<keyword evidence="2" id="KW-0378">Hydrolase</keyword>
<evidence type="ECO:0000313" key="7">
    <source>
        <dbReference type="Proteomes" id="UP000811844"/>
    </source>
</evidence>
<dbReference type="SUPFAM" id="SSF52768">
    <property type="entry name" value="Arginase/deacetylase"/>
    <property type="match status" value="1"/>
</dbReference>
<gene>
    <name evidence="6" type="ORF">G3R48_06000</name>
</gene>
<dbReference type="PANTHER" id="PTHR11358:SF35">
    <property type="entry name" value="FORMIMIDOYLGLUTAMASE"/>
    <property type="match status" value="1"/>
</dbReference>
<name>A0ABS5I0I8_9GAMM</name>
<evidence type="ECO:0000256" key="1">
    <source>
        <dbReference type="ARBA" id="ARBA00022723"/>
    </source>
</evidence>
<evidence type="ECO:0000256" key="3">
    <source>
        <dbReference type="ARBA" id="ARBA00022808"/>
    </source>
</evidence>
<accession>A0ABS5I0I8</accession>
<reference evidence="6 7" key="1">
    <citation type="submission" date="2020-02" db="EMBL/GenBank/DDBJ databases">
        <title>Shewanella WXL01 sp. nov., a marine bacterium isolated from green algae in Luhuitou Fringing Reef (Northern South China Sea).</title>
        <authorList>
            <person name="Wang X."/>
        </authorList>
    </citation>
    <scope>NUCLEOTIDE SEQUENCE [LARGE SCALE GENOMIC DNA]</scope>
    <source>
        <strain evidence="6 7">MCCC 1A01895</strain>
    </source>
</reference>
<dbReference type="RefSeq" id="WP_153661937.1">
    <property type="nucleotide sequence ID" value="NZ_JAAIKR010000004.1"/>
</dbReference>
<proteinExistence type="inferred from homology"/>
<comment type="caution">
    <text evidence="6">The sequence shown here is derived from an EMBL/GenBank/DDBJ whole genome shotgun (WGS) entry which is preliminary data.</text>
</comment>
<evidence type="ECO:0000256" key="5">
    <source>
        <dbReference type="PROSITE-ProRule" id="PRU00742"/>
    </source>
</evidence>
<sequence length="345" mass="37274">MLLPYTHCALQTQLSPRDGEVKIGQQVQLLDAQMPLEQALTKAKSAGARFAIIGIAEDIGPRANLGRGGADNAFNATLSQWLNLQSNRFFDASQCLIVGQISLNTSANELSAIDSIPDLRHLTAQLDHAVEAILTQVFAAQLEPIIIGGGHNNAFPILTAAKHHFSQALSAINLDPHSDFRPREGRHSGNGFSYAAANGALNDYHILGLHELKNTEASLEQLSLFGATWHTFQQIWVRRELRLDSALEQAVKKLNQTAAPVGVELDVDAISKMPSSATTMAGIPLNDACHYLYYIANHSHSAYCHIAEAAPSCHDSNPQAGARDVGQSVSELIYAYIQGRLNTVG</sequence>
<dbReference type="InterPro" id="IPR006035">
    <property type="entry name" value="Ureohydrolase"/>
</dbReference>
<comment type="similarity">
    <text evidence="5">Belongs to the arginase family.</text>
</comment>
<evidence type="ECO:0000256" key="4">
    <source>
        <dbReference type="ARBA" id="ARBA00023211"/>
    </source>
</evidence>
<dbReference type="CDD" id="cd09988">
    <property type="entry name" value="Formimidoylglutamase"/>
    <property type="match status" value="1"/>
</dbReference>
<organism evidence="6 7">
    <name type="scientific">Shewanella intestini</name>
    <dbReference type="NCBI Taxonomy" id="2017544"/>
    <lineage>
        <taxon>Bacteria</taxon>
        <taxon>Pseudomonadati</taxon>
        <taxon>Pseudomonadota</taxon>
        <taxon>Gammaproteobacteria</taxon>
        <taxon>Alteromonadales</taxon>
        <taxon>Shewanellaceae</taxon>
        <taxon>Shewanella</taxon>
    </lineage>
</organism>
<dbReference type="Gene3D" id="3.40.800.10">
    <property type="entry name" value="Ureohydrolase domain"/>
    <property type="match status" value="1"/>
</dbReference>
<keyword evidence="3" id="KW-0369">Histidine metabolism</keyword>
<evidence type="ECO:0000256" key="2">
    <source>
        <dbReference type="ARBA" id="ARBA00022801"/>
    </source>
</evidence>
<dbReference type="Pfam" id="PF00491">
    <property type="entry name" value="Arginase"/>
    <property type="match status" value="1"/>
</dbReference>
<protein>
    <submittedName>
        <fullName evidence="6">Formimidoylglutamase</fullName>
    </submittedName>
</protein>
<keyword evidence="1" id="KW-0479">Metal-binding</keyword>